<accession>A0A2P2JGD0</accession>
<dbReference type="AlphaFoldDB" id="A0A2P2JGD0"/>
<proteinExistence type="predicted"/>
<dbReference type="EMBL" id="GGEC01012050">
    <property type="protein sequence ID" value="MBW92533.1"/>
    <property type="molecule type" value="Transcribed_RNA"/>
</dbReference>
<protein>
    <submittedName>
        <fullName evidence="2">Respiratory burst oxidase</fullName>
    </submittedName>
</protein>
<keyword evidence="1" id="KW-1133">Transmembrane helix</keyword>
<name>A0A2P2JGD0_RHIMU</name>
<evidence type="ECO:0000256" key="1">
    <source>
        <dbReference type="SAM" id="Phobius"/>
    </source>
</evidence>
<sequence length="73" mass="8269">MVDRVTWHVKHLSSSPTMHVMSGIDLGLNVIFFTFRFCFLVGKLNHGKLKLAHLVVSSLSGSLNWKHSPHRSK</sequence>
<feature type="transmembrane region" description="Helical" evidence="1">
    <location>
        <begin position="20"/>
        <end position="41"/>
    </location>
</feature>
<keyword evidence="1" id="KW-0812">Transmembrane</keyword>
<evidence type="ECO:0000313" key="2">
    <source>
        <dbReference type="EMBL" id="MBW92533.1"/>
    </source>
</evidence>
<organism evidence="2">
    <name type="scientific">Rhizophora mucronata</name>
    <name type="common">Asiatic mangrove</name>
    <dbReference type="NCBI Taxonomy" id="61149"/>
    <lineage>
        <taxon>Eukaryota</taxon>
        <taxon>Viridiplantae</taxon>
        <taxon>Streptophyta</taxon>
        <taxon>Embryophyta</taxon>
        <taxon>Tracheophyta</taxon>
        <taxon>Spermatophyta</taxon>
        <taxon>Magnoliopsida</taxon>
        <taxon>eudicotyledons</taxon>
        <taxon>Gunneridae</taxon>
        <taxon>Pentapetalae</taxon>
        <taxon>rosids</taxon>
        <taxon>fabids</taxon>
        <taxon>Malpighiales</taxon>
        <taxon>Rhizophoraceae</taxon>
        <taxon>Rhizophora</taxon>
    </lineage>
</organism>
<reference evidence="2" key="1">
    <citation type="submission" date="2018-02" db="EMBL/GenBank/DDBJ databases">
        <title>Rhizophora mucronata_Transcriptome.</title>
        <authorList>
            <person name="Meera S.P."/>
            <person name="Sreeshan A."/>
            <person name="Augustine A."/>
        </authorList>
    </citation>
    <scope>NUCLEOTIDE SEQUENCE</scope>
    <source>
        <tissue evidence="2">Leaf</tissue>
    </source>
</reference>
<keyword evidence="1" id="KW-0472">Membrane</keyword>